<accession>A0ABN7UNW0</accession>
<protein>
    <submittedName>
        <fullName evidence="2">45450_t:CDS:1</fullName>
    </submittedName>
</protein>
<gene>
    <name evidence="2" type="ORF">GMARGA_LOCUS8916</name>
</gene>
<sequence>MPQNNLSINIHTFSTEQCRQFFLELFDLDPTLPNVLNYEQRRQLHSVLIAIEPSLAESLWIHVVLCVFPRGSTMNPIKLSEYENYKETQKRIKKDVQWNEFLKLDKKQYLNFRVRKTEEVIKEFNKVNSTFPVSEANFVLRDWLTSYCNSMVDQEKKKRLLKQKNVESTSDQSDTDEISDNAQDSFECHDNINDDMDESVEPNILIPTSSASSHANIGQKNNMPKRKNSATLQPCSTNIKVNDHSTNIKVNDHSTNIKVNDHSTNIKVNDYQKNRNLKNDEPSTVVSEDSQDNTNDEPDALMTATSAFSHADIGQKNTSKLMKNKPKKKKHGPHATMNLENDEDSQGDTNENALEPDALTTASDVLHADIGQENTSTLVKNKLEKKNLTPMQPRNTNIKVNDHQNARNLENDEQSTVILEDNVLPSLRNSLRSSVRKFNNIETISEIIEDDVQDSGKKRKREQKAKKTSSHSARAGKKTKN</sequence>
<feature type="region of interest" description="Disordered" evidence="1">
    <location>
        <begin position="260"/>
        <end position="353"/>
    </location>
</feature>
<feature type="compositionally biased region" description="Basic residues" evidence="1">
    <location>
        <begin position="457"/>
        <end position="481"/>
    </location>
</feature>
<comment type="caution">
    <text evidence="2">The sequence shown here is derived from an EMBL/GenBank/DDBJ whole genome shotgun (WGS) entry which is preliminary data.</text>
</comment>
<dbReference type="Proteomes" id="UP000789901">
    <property type="component" value="Unassembled WGS sequence"/>
</dbReference>
<feature type="region of interest" description="Disordered" evidence="1">
    <location>
        <begin position="208"/>
        <end position="234"/>
    </location>
</feature>
<organism evidence="2 3">
    <name type="scientific">Gigaspora margarita</name>
    <dbReference type="NCBI Taxonomy" id="4874"/>
    <lineage>
        <taxon>Eukaryota</taxon>
        <taxon>Fungi</taxon>
        <taxon>Fungi incertae sedis</taxon>
        <taxon>Mucoromycota</taxon>
        <taxon>Glomeromycotina</taxon>
        <taxon>Glomeromycetes</taxon>
        <taxon>Diversisporales</taxon>
        <taxon>Gigasporaceae</taxon>
        <taxon>Gigaspora</taxon>
    </lineage>
</organism>
<feature type="compositionally biased region" description="Basic residues" evidence="1">
    <location>
        <begin position="322"/>
        <end position="333"/>
    </location>
</feature>
<proteinExistence type="predicted"/>
<feature type="region of interest" description="Disordered" evidence="1">
    <location>
        <begin position="158"/>
        <end position="194"/>
    </location>
</feature>
<name>A0ABN7UNW0_GIGMA</name>
<evidence type="ECO:0000313" key="2">
    <source>
        <dbReference type="EMBL" id="CAG8642424.1"/>
    </source>
</evidence>
<feature type="region of interest" description="Disordered" evidence="1">
    <location>
        <begin position="449"/>
        <end position="481"/>
    </location>
</feature>
<keyword evidence="3" id="KW-1185">Reference proteome</keyword>
<evidence type="ECO:0000256" key="1">
    <source>
        <dbReference type="SAM" id="MobiDB-lite"/>
    </source>
</evidence>
<evidence type="ECO:0000313" key="3">
    <source>
        <dbReference type="Proteomes" id="UP000789901"/>
    </source>
</evidence>
<dbReference type="EMBL" id="CAJVQB010004672">
    <property type="protein sequence ID" value="CAG8642424.1"/>
    <property type="molecule type" value="Genomic_DNA"/>
</dbReference>
<reference evidence="2 3" key="1">
    <citation type="submission" date="2021-06" db="EMBL/GenBank/DDBJ databases">
        <authorList>
            <person name="Kallberg Y."/>
            <person name="Tangrot J."/>
            <person name="Rosling A."/>
        </authorList>
    </citation>
    <scope>NUCLEOTIDE SEQUENCE [LARGE SCALE GENOMIC DNA]</scope>
    <source>
        <strain evidence="2 3">120-4 pot B 10/14</strain>
    </source>
</reference>
<feature type="compositionally biased region" description="Polar residues" evidence="1">
    <location>
        <begin position="208"/>
        <end position="222"/>
    </location>
</feature>
<feature type="compositionally biased region" description="Basic and acidic residues" evidence="1">
    <location>
        <begin position="270"/>
        <end position="281"/>
    </location>
</feature>
<feature type="compositionally biased region" description="Acidic residues" evidence="1">
    <location>
        <begin position="289"/>
        <end position="299"/>
    </location>
</feature>